<gene>
    <name evidence="12" type="ORF">XI38_11155</name>
</gene>
<evidence type="ECO:0000256" key="2">
    <source>
        <dbReference type="ARBA" id="ARBA00022516"/>
    </source>
</evidence>
<dbReference type="InterPro" id="IPR051034">
    <property type="entry name" value="Mito_Enoyl-ACP_Reductase"/>
</dbReference>
<keyword evidence="13" id="KW-1185">Reference proteome</keyword>
<comment type="caution">
    <text evidence="12">The sequence shown here is derived from an EMBL/GenBank/DDBJ whole genome shotgun (WGS) entry which is preliminary data.</text>
</comment>
<dbReference type="Pfam" id="PF08240">
    <property type="entry name" value="ADH_N"/>
    <property type="match status" value="1"/>
</dbReference>
<dbReference type="InterPro" id="IPR013149">
    <property type="entry name" value="ADH-like_C"/>
</dbReference>
<keyword evidence="4" id="KW-0521">NADP</keyword>
<evidence type="ECO:0000256" key="1">
    <source>
        <dbReference type="ARBA" id="ARBA00010371"/>
    </source>
</evidence>
<evidence type="ECO:0000256" key="5">
    <source>
        <dbReference type="ARBA" id="ARBA00022946"/>
    </source>
</evidence>
<dbReference type="PANTHER" id="PTHR43981">
    <property type="entry name" value="ENOYL-[ACYL-CARRIER-PROTEIN] REDUCTASE, MITOCHONDRIAL"/>
    <property type="match status" value="1"/>
</dbReference>
<sequence>MRALMHHTFGEPADVLTLVEQETDEPGPGEVRIRTALAAIHNHDLWTVRGTYGYRPEVPARSGTEAVGVIDAVGPDVQGLRVGQRVSSAGAFGVWAESFIARAAALVPVPDEVSDETAAQWISMPFSALSLVDSLGAEEGDWIVQNAANGAVGRLVVPFAAARGIRVLGLVRRSAAVDELTAAGIADVVATDSADWQERAAEIIGDATVRAAVDSVGGQAAGDLVSLLSDAGTLVVFGSMGEPNLSLPTGDIIFRQLTVRGFWGSRVSKDMDTATRTRLMGELVTRISSGEVSLPVEEIFPAAEIADAVRANARAGRAGKVLLRF</sequence>
<keyword evidence="8" id="KW-0275">Fatty acid biosynthesis</keyword>
<dbReference type="EC" id="1.3.1.104" evidence="9"/>
<dbReference type="Gene3D" id="3.90.180.10">
    <property type="entry name" value="Medium-chain alcohol dehydrogenases, catalytic domain"/>
    <property type="match status" value="1"/>
</dbReference>
<dbReference type="Proteomes" id="UP000037737">
    <property type="component" value="Unassembled WGS sequence"/>
</dbReference>
<dbReference type="AlphaFoldDB" id="A0A0M9VL22"/>
<name>A0A0M9VL22_9MICO</name>
<dbReference type="CDD" id="cd08292">
    <property type="entry name" value="ETR_like_2"/>
    <property type="match status" value="1"/>
</dbReference>
<dbReference type="GO" id="GO:0006633">
    <property type="term" value="P:fatty acid biosynthetic process"/>
    <property type="evidence" value="ECO:0007669"/>
    <property type="project" value="UniProtKB-KW"/>
</dbReference>
<dbReference type="SUPFAM" id="SSF51735">
    <property type="entry name" value="NAD(P)-binding Rossmann-fold domains"/>
    <property type="match status" value="1"/>
</dbReference>
<accession>A0A0M9VL22</accession>
<dbReference type="Pfam" id="PF00107">
    <property type="entry name" value="ADH_zinc_N"/>
    <property type="match status" value="1"/>
</dbReference>
<keyword evidence="6" id="KW-0560">Oxidoreductase</keyword>
<dbReference type="PATRIC" id="fig|84292.3.peg.2271"/>
<evidence type="ECO:0000313" key="13">
    <source>
        <dbReference type="Proteomes" id="UP000037737"/>
    </source>
</evidence>
<comment type="similarity">
    <text evidence="1">Belongs to the zinc-containing alcohol dehydrogenase family. Quinone oxidoreductase subfamily.</text>
</comment>
<dbReference type="InterPro" id="IPR020843">
    <property type="entry name" value="ER"/>
</dbReference>
<dbReference type="SMART" id="SM00829">
    <property type="entry name" value="PKS_ER"/>
    <property type="match status" value="1"/>
</dbReference>
<evidence type="ECO:0000256" key="9">
    <source>
        <dbReference type="ARBA" id="ARBA00038963"/>
    </source>
</evidence>
<dbReference type="KEGG" id="mcw:A8L33_11705"/>
<evidence type="ECO:0000256" key="8">
    <source>
        <dbReference type="ARBA" id="ARBA00023160"/>
    </source>
</evidence>
<proteinExistence type="inferred from homology"/>
<dbReference type="InterPro" id="IPR011032">
    <property type="entry name" value="GroES-like_sf"/>
</dbReference>
<evidence type="ECO:0000313" key="12">
    <source>
        <dbReference type="EMBL" id="KOS10382.1"/>
    </source>
</evidence>
<evidence type="ECO:0000256" key="3">
    <source>
        <dbReference type="ARBA" id="ARBA00022832"/>
    </source>
</evidence>
<keyword evidence="5" id="KW-0809">Transit peptide</keyword>
<dbReference type="EMBL" id="LAVO01000011">
    <property type="protein sequence ID" value="KOS10382.1"/>
    <property type="molecule type" value="Genomic_DNA"/>
</dbReference>
<dbReference type="InterPro" id="IPR036291">
    <property type="entry name" value="NAD(P)-bd_dom_sf"/>
</dbReference>
<evidence type="ECO:0000256" key="7">
    <source>
        <dbReference type="ARBA" id="ARBA00023098"/>
    </source>
</evidence>
<evidence type="ECO:0000259" key="11">
    <source>
        <dbReference type="SMART" id="SM00829"/>
    </source>
</evidence>
<evidence type="ECO:0000256" key="4">
    <source>
        <dbReference type="ARBA" id="ARBA00022857"/>
    </source>
</evidence>
<evidence type="ECO:0000256" key="10">
    <source>
        <dbReference type="ARBA" id="ARBA00048843"/>
    </source>
</evidence>
<dbReference type="OrthoDB" id="4190732at2"/>
<evidence type="ECO:0000256" key="6">
    <source>
        <dbReference type="ARBA" id="ARBA00023002"/>
    </source>
</evidence>
<organism evidence="12 13">
    <name type="scientific">Microbacterium aurantiacum</name>
    <dbReference type="NCBI Taxonomy" id="162393"/>
    <lineage>
        <taxon>Bacteria</taxon>
        <taxon>Bacillati</taxon>
        <taxon>Actinomycetota</taxon>
        <taxon>Actinomycetes</taxon>
        <taxon>Micrococcales</taxon>
        <taxon>Microbacteriaceae</taxon>
        <taxon>Microbacterium</taxon>
    </lineage>
</organism>
<dbReference type="InterPro" id="IPR013154">
    <property type="entry name" value="ADH-like_N"/>
</dbReference>
<dbReference type="GO" id="GO:0141148">
    <property type="term" value="F:enoyl-[acyl-carrier-protein] reductase (NADPH) activity"/>
    <property type="evidence" value="ECO:0007669"/>
    <property type="project" value="UniProtKB-EC"/>
</dbReference>
<keyword evidence="3" id="KW-0276">Fatty acid metabolism</keyword>
<protein>
    <recommendedName>
        <fullName evidence="9">enoyl-[acyl-carrier-protein] reductase</fullName>
        <ecNumber evidence="9">1.3.1.104</ecNumber>
    </recommendedName>
</protein>
<comment type="catalytic activity">
    <reaction evidence="10">
        <text>a 2,3-saturated acyl-[ACP] + NADP(+) = a (2E)-enoyl-[ACP] + NADPH + H(+)</text>
        <dbReference type="Rhea" id="RHEA:22564"/>
        <dbReference type="Rhea" id="RHEA-COMP:9925"/>
        <dbReference type="Rhea" id="RHEA-COMP:9926"/>
        <dbReference type="ChEBI" id="CHEBI:15378"/>
        <dbReference type="ChEBI" id="CHEBI:57783"/>
        <dbReference type="ChEBI" id="CHEBI:58349"/>
        <dbReference type="ChEBI" id="CHEBI:78784"/>
        <dbReference type="ChEBI" id="CHEBI:78785"/>
        <dbReference type="EC" id="1.3.1.104"/>
    </reaction>
</comment>
<feature type="domain" description="Enoyl reductase (ER)" evidence="11">
    <location>
        <begin position="11"/>
        <end position="323"/>
    </location>
</feature>
<dbReference type="PANTHER" id="PTHR43981:SF2">
    <property type="entry name" value="ENOYL-[ACYL-CARRIER-PROTEIN] REDUCTASE, MITOCHONDRIAL"/>
    <property type="match status" value="1"/>
</dbReference>
<reference evidence="12" key="1">
    <citation type="submission" date="2015-04" db="EMBL/GenBank/DDBJ databases">
        <title>Complete genome sequence of Microbacterium chocolatum SIT 101, a bacterium enantioselectively hydrolyzing mesomeric diesters.</title>
        <authorList>
            <person name="Li X."/>
            <person name="Xu Y."/>
        </authorList>
    </citation>
    <scope>NUCLEOTIDE SEQUENCE [LARGE SCALE GENOMIC DNA]</scope>
    <source>
        <strain evidence="12">SIT 101</strain>
    </source>
</reference>
<dbReference type="Gene3D" id="3.40.50.720">
    <property type="entry name" value="NAD(P)-binding Rossmann-like Domain"/>
    <property type="match status" value="1"/>
</dbReference>
<dbReference type="SUPFAM" id="SSF50129">
    <property type="entry name" value="GroES-like"/>
    <property type="match status" value="1"/>
</dbReference>
<keyword evidence="2" id="KW-0444">Lipid biosynthesis</keyword>
<keyword evidence="7" id="KW-0443">Lipid metabolism</keyword>